<proteinExistence type="predicted"/>
<dbReference type="AlphaFoldDB" id="A0A128A310"/>
<dbReference type="PANTHER" id="PTHR36507">
    <property type="entry name" value="BLL1555 PROTEIN"/>
    <property type="match status" value="1"/>
</dbReference>
<sequence>MSFSIIFFVGLQYGILVLFVIFTIIPISYAFADNSTIPWTVTIKTSPGINSTSFWPPELHARQNETIQWINNDTTTHTVTSGVLDHPTYVGKIFDSGIINPGKSYSLKISEQMWSGYYYFCKIHPWMTGKIDVGPAYLGISPDFNIETDRKYYAEGDSIRISGIVNNTYQITPVIIQIFDNKRNLVYLDKTNTLSDHSFFYELKASSSVFKTSGDYKIKSLYGFPSTVTDVNISFNGSQNSGITSNIDHIPHWMKNNVKIWKDNEINDNEFVNGIQFSIEKGYMSIHASDMSKINPGIIPIWIKNTITEWSDGTSSDDEFASSISYLISHRIIQT</sequence>
<dbReference type="Pfam" id="PF00127">
    <property type="entry name" value="Copper-bind"/>
    <property type="match status" value="1"/>
</dbReference>
<gene>
    <name evidence="5" type="ORF">NDEV_0989</name>
</gene>
<evidence type="ECO:0000256" key="2">
    <source>
        <dbReference type="ARBA" id="ARBA00023008"/>
    </source>
</evidence>
<dbReference type="InterPro" id="IPR008972">
    <property type="entry name" value="Cupredoxin"/>
</dbReference>
<organism evidence="5 6">
    <name type="scientific">Nitrosotalea devaniterrae</name>
    <dbReference type="NCBI Taxonomy" id="1078905"/>
    <lineage>
        <taxon>Archaea</taxon>
        <taxon>Nitrososphaerota</taxon>
        <taxon>Nitrososphaeria</taxon>
        <taxon>Nitrosotaleales</taxon>
        <taxon>Nitrosotaleaceae</taxon>
        <taxon>Nitrosotalea</taxon>
    </lineage>
</organism>
<dbReference type="KEGG" id="ndv:NDEV_0989"/>
<dbReference type="GO" id="GO:0005507">
    <property type="term" value="F:copper ion binding"/>
    <property type="evidence" value="ECO:0007669"/>
    <property type="project" value="InterPro"/>
</dbReference>
<feature type="domain" description="Blue (type 1) copper" evidence="4">
    <location>
        <begin position="43"/>
        <end position="133"/>
    </location>
</feature>
<dbReference type="InterPro" id="IPR052721">
    <property type="entry name" value="ET_Amicyanin"/>
</dbReference>
<dbReference type="GO" id="GO:0009055">
    <property type="term" value="F:electron transfer activity"/>
    <property type="evidence" value="ECO:0007669"/>
    <property type="project" value="InterPro"/>
</dbReference>
<evidence type="ECO:0000313" key="5">
    <source>
        <dbReference type="EMBL" id="CUR51754.1"/>
    </source>
</evidence>
<evidence type="ECO:0000313" key="6">
    <source>
        <dbReference type="Proteomes" id="UP000196239"/>
    </source>
</evidence>
<evidence type="ECO:0000256" key="1">
    <source>
        <dbReference type="ARBA" id="ARBA00022723"/>
    </source>
</evidence>
<keyword evidence="6" id="KW-1185">Reference proteome</keyword>
<dbReference type="SUPFAM" id="SSF49503">
    <property type="entry name" value="Cupredoxins"/>
    <property type="match status" value="1"/>
</dbReference>
<keyword evidence="3" id="KW-1133">Transmembrane helix</keyword>
<evidence type="ECO:0000256" key="3">
    <source>
        <dbReference type="SAM" id="Phobius"/>
    </source>
</evidence>
<dbReference type="InterPro" id="IPR000923">
    <property type="entry name" value="BlueCu_1"/>
</dbReference>
<keyword evidence="1" id="KW-0479">Metal-binding</keyword>
<name>A0A128A310_9ARCH</name>
<keyword evidence="3" id="KW-0812">Transmembrane</keyword>
<reference evidence="6" key="1">
    <citation type="submission" date="2015-10" db="EMBL/GenBank/DDBJ databases">
        <authorList>
            <person name="Lehtovirta-Morley L.E."/>
            <person name="Vieille C."/>
        </authorList>
    </citation>
    <scope>NUCLEOTIDE SEQUENCE [LARGE SCALE GENOMIC DNA]</scope>
</reference>
<dbReference type="EMBL" id="LN890280">
    <property type="protein sequence ID" value="CUR51754.1"/>
    <property type="molecule type" value="Genomic_DNA"/>
</dbReference>
<feature type="transmembrane region" description="Helical" evidence="3">
    <location>
        <begin position="7"/>
        <end position="32"/>
    </location>
</feature>
<keyword evidence="2" id="KW-0186">Copper</keyword>
<accession>A0A128A310</accession>
<dbReference type="Proteomes" id="UP000196239">
    <property type="component" value="Chromosome 1"/>
</dbReference>
<evidence type="ECO:0000259" key="4">
    <source>
        <dbReference type="Pfam" id="PF00127"/>
    </source>
</evidence>
<dbReference type="Gene3D" id="2.60.40.420">
    <property type="entry name" value="Cupredoxins - blue copper proteins"/>
    <property type="match status" value="1"/>
</dbReference>
<protein>
    <recommendedName>
        <fullName evidence="4">Blue (type 1) copper domain-containing protein</fullName>
    </recommendedName>
</protein>
<dbReference type="PANTHER" id="PTHR36507:SF1">
    <property type="entry name" value="BLL1555 PROTEIN"/>
    <property type="match status" value="1"/>
</dbReference>
<keyword evidence="3" id="KW-0472">Membrane</keyword>